<dbReference type="Proteomes" id="UP000807769">
    <property type="component" value="Unassembled WGS sequence"/>
</dbReference>
<dbReference type="RefSeq" id="XP_041197961.1">
    <property type="nucleotide sequence ID" value="XM_041338013.1"/>
</dbReference>
<evidence type="ECO:0008006" key="3">
    <source>
        <dbReference type="Google" id="ProtNLM"/>
    </source>
</evidence>
<reference evidence="1" key="1">
    <citation type="journal article" date="2020" name="New Phytol.">
        <title>Comparative genomics reveals dynamic genome evolution in host specialist ectomycorrhizal fungi.</title>
        <authorList>
            <person name="Lofgren L.A."/>
            <person name="Nguyen N.H."/>
            <person name="Vilgalys R."/>
            <person name="Ruytinx J."/>
            <person name="Liao H.L."/>
            <person name="Branco S."/>
            <person name="Kuo A."/>
            <person name="LaButti K."/>
            <person name="Lipzen A."/>
            <person name="Andreopoulos W."/>
            <person name="Pangilinan J."/>
            <person name="Riley R."/>
            <person name="Hundley H."/>
            <person name="Na H."/>
            <person name="Barry K."/>
            <person name="Grigoriev I.V."/>
            <person name="Stajich J.E."/>
            <person name="Kennedy P.G."/>
        </authorList>
    </citation>
    <scope>NUCLEOTIDE SEQUENCE</scope>
    <source>
        <strain evidence="1">MN1</strain>
    </source>
</reference>
<dbReference type="Pfam" id="PF18758">
    <property type="entry name" value="KDZ"/>
    <property type="match status" value="1"/>
</dbReference>
<evidence type="ECO:0000313" key="2">
    <source>
        <dbReference type="Proteomes" id="UP000807769"/>
    </source>
</evidence>
<evidence type="ECO:0000313" key="1">
    <source>
        <dbReference type="EMBL" id="KAG1823901.1"/>
    </source>
</evidence>
<accession>A0A9P7JHV7</accession>
<keyword evidence="2" id="KW-1185">Reference proteome</keyword>
<dbReference type="EMBL" id="JABBWG010000004">
    <property type="protein sequence ID" value="KAG1823901.1"/>
    <property type="molecule type" value="Genomic_DNA"/>
</dbReference>
<proteinExistence type="predicted"/>
<dbReference type="InterPro" id="IPR040521">
    <property type="entry name" value="KDZ"/>
</dbReference>
<gene>
    <name evidence="1" type="ORF">BJ212DRAFT_1444809</name>
</gene>
<dbReference type="OrthoDB" id="3261436at2759"/>
<protein>
    <recommendedName>
        <fullName evidence="3">CxC2-like cysteine cluster KDZ transposase-associated domain-containing protein</fullName>
    </recommendedName>
</protein>
<name>A0A9P7JHV7_9AGAM</name>
<sequence length="563" mass="64124">MATTHIQQLLCKSLFLSTTSDPKTVVTFHLLKEFYLLSFESKLYALFVAIDANFQLKWKVVSKDSVDPSLSRGWGYFVEESAYKAFLNDNSNIGQEKSTCSSHNAVNMADTKSSHGLAATGLGTIDCAHHNMKLLTAVGDLQKGEKYINMDYLFFSTLWHTNVDILNVSYDIACQWNKNLWQHMASSPPSLQLDYSAKKVTFFVPKFHLPAHIESCQTKFSFNFARWANINPVASSTKEMGPGARRDTLDDFLGIGIGRKSQIMLASVHLELAKEDASEIELGRFHKLHENCTPSMLITSSLELEEQQRRLQADKVGLGIHATDIQEGKVIQHMQELYMPMVAALRLRDKSSGIIITPESFELLLPSQAGRTDPCNLKFQKIEWRLQYAQAHDTLHSLCSNLHAQTAILRYKDCNLHAHNTLKGIDTRIEAALTRYQDVHRALVILAPFIKETGWQLTSLFMHPISLALHPDMRIEWCKARACAMQWKEELELLQEEMRRILAFFDWQAMFWDEHADQNLPGSLTEREGHIAYARHQAALRRALSDMCHSSWADTCVFMDHCM</sequence>
<organism evidence="1 2">
    <name type="scientific">Suillus subaureus</name>
    <dbReference type="NCBI Taxonomy" id="48587"/>
    <lineage>
        <taxon>Eukaryota</taxon>
        <taxon>Fungi</taxon>
        <taxon>Dikarya</taxon>
        <taxon>Basidiomycota</taxon>
        <taxon>Agaricomycotina</taxon>
        <taxon>Agaricomycetes</taxon>
        <taxon>Agaricomycetidae</taxon>
        <taxon>Boletales</taxon>
        <taxon>Suillineae</taxon>
        <taxon>Suillaceae</taxon>
        <taxon>Suillus</taxon>
    </lineage>
</organism>
<comment type="caution">
    <text evidence="1">The sequence shown here is derived from an EMBL/GenBank/DDBJ whole genome shotgun (WGS) entry which is preliminary data.</text>
</comment>
<dbReference type="AlphaFoldDB" id="A0A9P7JHV7"/>
<dbReference type="GeneID" id="64632029"/>